<gene>
    <name evidence="1" type="ORF">glysoja_035469</name>
</gene>
<feature type="non-terminal residue" evidence="1">
    <location>
        <position position="1"/>
    </location>
</feature>
<dbReference type="AlphaFoldDB" id="A0A0B2NQ89"/>
<evidence type="ECO:0000313" key="1">
    <source>
        <dbReference type="EMBL" id="KHM99204.1"/>
    </source>
</evidence>
<proteinExistence type="predicted"/>
<dbReference type="EMBL" id="KN671949">
    <property type="protein sequence ID" value="KHM99204.1"/>
    <property type="molecule type" value="Genomic_DNA"/>
</dbReference>
<accession>A0A0B2NQ89</accession>
<evidence type="ECO:0008006" key="2">
    <source>
        <dbReference type="Google" id="ProtNLM"/>
    </source>
</evidence>
<protein>
    <recommendedName>
        <fullName evidence="2">Reverse transcriptase zinc-binding domain-containing protein</fullName>
    </recommendedName>
</protein>
<sequence length="127" mass="15108">CPLCRSHQEEAGHLFFNCKATIALWWESMSWNRMVGPLAESPANHYIQFCEGFGDGKKQNRWHCWWIALTSSIWQHRNSMLFQGKSFEPLKVMEDALFLMWSWLKTRDKSFCQSFNFWSSNIVQFFG</sequence>
<dbReference type="Proteomes" id="UP000053555">
    <property type="component" value="Unassembled WGS sequence"/>
</dbReference>
<organism evidence="1">
    <name type="scientific">Glycine soja</name>
    <name type="common">Wild soybean</name>
    <dbReference type="NCBI Taxonomy" id="3848"/>
    <lineage>
        <taxon>Eukaryota</taxon>
        <taxon>Viridiplantae</taxon>
        <taxon>Streptophyta</taxon>
        <taxon>Embryophyta</taxon>
        <taxon>Tracheophyta</taxon>
        <taxon>Spermatophyta</taxon>
        <taxon>Magnoliopsida</taxon>
        <taxon>eudicotyledons</taxon>
        <taxon>Gunneridae</taxon>
        <taxon>Pentapetalae</taxon>
        <taxon>rosids</taxon>
        <taxon>fabids</taxon>
        <taxon>Fabales</taxon>
        <taxon>Fabaceae</taxon>
        <taxon>Papilionoideae</taxon>
        <taxon>50 kb inversion clade</taxon>
        <taxon>NPAAA clade</taxon>
        <taxon>indigoferoid/millettioid clade</taxon>
        <taxon>Phaseoleae</taxon>
        <taxon>Glycine</taxon>
        <taxon>Glycine subgen. Soja</taxon>
    </lineage>
</organism>
<name>A0A0B2NQ89_GLYSO</name>
<reference evidence="1" key="1">
    <citation type="submission" date="2014-07" db="EMBL/GenBank/DDBJ databases">
        <title>Identification of a novel salt tolerance gene in wild soybean by whole-genome sequencing.</title>
        <authorList>
            <person name="Lam H.-M."/>
            <person name="Qi X."/>
            <person name="Li M.-W."/>
            <person name="Liu X."/>
            <person name="Xie M."/>
            <person name="Ni M."/>
            <person name="Xu X."/>
        </authorList>
    </citation>
    <scope>NUCLEOTIDE SEQUENCE [LARGE SCALE GENOMIC DNA]</scope>
    <source>
        <tissue evidence="1">Root</tissue>
    </source>
</reference>